<protein>
    <submittedName>
        <fullName evidence="3">Uncharacterized protein, chloroplastic</fullName>
    </submittedName>
</protein>
<gene>
    <name evidence="3" type="primary">VvCHDp000415_2</name>
    <name evidence="2" type="synonym">VvCHDh000424_7</name>
    <name evidence="3" type="ORF">CK203_020931</name>
    <name evidence="2" type="ORF">CK203_087442</name>
</gene>
<dbReference type="EMBL" id="QGNW01000024">
    <property type="protein sequence ID" value="RVX13550.1"/>
    <property type="molecule type" value="Genomic_DNA"/>
</dbReference>
<name>A0A438JX55_VITVI</name>
<reference evidence="3 4" key="1">
    <citation type="journal article" date="2018" name="PLoS Genet.">
        <title>Population sequencing reveals clonal diversity and ancestral inbreeding in the grapevine cultivar Chardonnay.</title>
        <authorList>
            <person name="Roach M.J."/>
            <person name="Johnson D.L."/>
            <person name="Bohlmann J."/>
            <person name="van Vuuren H.J."/>
            <person name="Jones S.J."/>
            <person name="Pretorius I.S."/>
            <person name="Schmidt S.A."/>
            <person name="Borneman A.R."/>
        </authorList>
    </citation>
    <scope>NUCLEOTIDE SEQUENCE [LARGE SCALE GENOMIC DNA]</scope>
    <source>
        <strain evidence="4">cv. Chardonnay</strain>
        <strain evidence="3">I10V1</strain>
        <tissue evidence="3">Leaf</tissue>
    </source>
</reference>
<dbReference type="InterPro" id="IPR008978">
    <property type="entry name" value="HSP20-like_chaperone"/>
</dbReference>
<evidence type="ECO:0000313" key="3">
    <source>
        <dbReference type="EMBL" id="RVX13550.1"/>
    </source>
</evidence>
<dbReference type="Proteomes" id="UP000288805">
    <property type="component" value="Unassembled WGS sequence"/>
</dbReference>
<dbReference type="Gene3D" id="2.60.40.790">
    <property type="match status" value="1"/>
</dbReference>
<dbReference type="EMBL" id="QGNW01001231">
    <property type="protein sequence ID" value="RVW49181.1"/>
    <property type="molecule type" value="Genomic_DNA"/>
</dbReference>
<accession>A0A438JX55</accession>
<dbReference type="InterPro" id="IPR040612">
    <property type="entry name" value="ArsA_HSP20-like"/>
</dbReference>
<evidence type="ECO:0000313" key="4">
    <source>
        <dbReference type="Proteomes" id="UP000288805"/>
    </source>
</evidence>
<comment type="caution">
    <text evidence="3">The sequence shown here is derived from an EMBL/GenBank/DDBJ whole genome shotgun (WGS) entry which is preliminary data.</text>
</comment>
<evidence type="ECO:0000313" key="2">
    <source>
        <dbReference type="EMBL" id="RVW49181.1"/>
    </source>
</evidence>
<evidence type="ECO:0000259" key="1">
    <source>
        <dbReference type="Pfam" id="PF17886"/>
    </source>
</evidence>
<dbReference type="AlphaFoldDB" id="A0A438JX55"/>
<dbReference type="PANTHER" id="PTHR43868">
    <property type="entry name" value="OS02G0711200 PROTEIN"/>
    <property type="match status" value="1"/>
</dbReference>
<feature type="domain" description="ArsA HSP20-like" evidence="1">
    <location>
        <begin position="57"/>
        <end position="96"/>
    </location>
</feature>
<dbReference type="InterPro" id="IPR053262">
    <property type="entry name" value="ArsA_ATPase-like"/>
</dbReference>
<dbReference type="PANTHER" id="PTHR43868:SF1">
    <property type="entry name" value="P-LOOP CONTAINING NUCLEOSIDE TRIPHOSPHATE HYDROLASES SUPERFAMILY PROTEIN"/>
    <property type="match status" value="1"/>
</dbReference>
<organism evidence="3 4">
    <name type="scientific">Vitis vinifera</name>
    <name type="common">Grape</name>
    <dbReference type="NCBI Taxonomy" id="29760"/>
    <lineage>
        <taxon>Eukaryota</taxon>
        <taxon>Viridiplantae</taxon>
        <taxon>Streptophyta</taxon>
        <taxon>Embryophyta</taxon>
        <taxon>Tracheophyta</taxon>
        <taxon>Spermatophyta</taxon>
        <taxon>Magnoliopsida</taxon>
        <taxon>eudicotyledons</taxon>
        <taxon>Gunneridae</taxon>
        <taxon>Pentapetalae</taxon>
        <taxon>rosids</taxon>
        <taxon>Vitales</taxon>
        <taxon>Vitaceae</taxon>
        <taxon>Viteae</taxon>
        <taxon>Vitis</taxon>
    </lineage>
</organism>
<dbReference type="Pfam" id="PF17886">
    <property type="entry name" value="ArsA_HSP20"/>
    <property type="match status" value="1"/>
</dbReference>
<proteinExistence type="predicted"/>
<sequence>MQSYQAIPVKTHEIFFLHQQAAAVATMLWSQLSLIHPRNKSAFSCQVLTSQRSSYTKEESELLVEARDQRRVIHLPPKIQGKVGGAKFADRKLVIIMQ</sequence>